<dbReference type="InterPro" id="IPR011577">
    <property type="entry name" value="Cyt_b561_bac/Ni-Hgenase"/>
</dbReference>
<accession>A0A3B1ANJ2</accession>
<dbReference type="GO" id="GO:0020037">
    <property type="term" value="F:heme binding"/>
    <property type="evidence" value="ECO:0007669"/>
    <property type="project" value="TreeGrafter"/>
</dbReference>
<dbReference type="GO" id="GO:0009055">
    <property type="term" value="F:electron transfer activity"/>
    <property type="evidence" value="ECO:0007669"/>
    <property type="project" value="InterPro"/>
</dbReference>
<dbReference type="Gene3D" id="1.20.950.20">
    <property type="entry name" value="Transmembrane di-heme cytochromes, Chain C"/>
    <property type="match status" value="1"/>
</dbReference>
<evidence type="ECO:0000256" key="6">
    <source>
        <dbReference type="SAM" id="Phobius"/>
    </source>
</evidence>
<dbReference type="GO" id="GO:0022904">
    <property type="term" value="P:respiratory electron transport chain"/>
    <property type="evidence" value="ECO:0007669"/>
    <property type="project" value="InterPro"/>
</dbReference>
<dbReference type="PANTHER" id="PTHR30485:SF0">
    <property type="entry name" value="NI_FE-HYDROGENASE 1 B-TYPE CYTOCHROME SUBUNIT-RELATED"/>
    <property type="match status" value="1"/>
</dbReference>
<dbReference type="AlphaFoldDB" id="A0A3B1ANJ2"/>
<organism evidence="8">
    <name type="scientific">hydrothermal vent metagenome</name>
    <dbReference type="NCBI Taxonomy" id="652676"/>
    <lineage>
        <taxon>unclassified sequences</taxon>
        <taxon>metagenomes</taxon>
        <taxon>ecological metagenomes</taxon>
    </lineage>
</organism>
<gene>
    <name evidence="8" type="ORF">MNBD_GAMMA25-385</name>
</gene>
<name>A0A3B1ANJ2_9ZZZZ</name>
<evidence type="ECO:0000256" key="4">
    <source>
        <dbReference type="ARBA" id="ARBA00022989"/>
    </source>
</evidence>
<feature type="transmembrane region" description="Helical" evidence="6">
    <location>
        <begin position="172"/>
        <end position="189"/>
    </location>
</feature>
<protein>
    <recommendedName>
        <fullName evidence="7">Cytochrome b561 bacterial/Ni-hydrogenase domain-containing protein</fullName>
    </recommendedName>
</protein>
<dbReference type="Pfam" id="PF01292">
    <property type="entry name" value="Ni_hydr_CYTB"/>
    <property type="match status" value="1"/>
</dbReference>
<evidence type="ECO:0000256" key="5">
    <source>
        <dbReference type="ARBA" id="ARBA00023136"/>
    </source>
</evidence>
<proteinExistence type="predicted"/>
<comment type="subcellular location">
    <subcellularLocation>
        <location evidence="1">Cell membrane</location>
        <topology evidence="1">Multi-pass membrane protein</topology>
    </subcellularLocation>
</comment>
<keyword evidence="2" id="KW-1003">Cell membrane</keyword>
<keyword evidence="5 6" id="KW-0472">Membrane</keyword>
<evidence type="ECO:0000256" key="2">
    <source>
        <dbReference type="ARBA" id="ARBA00022475"/>
    </source>
</evidence>
<dbReference type="InterPro" id="IPR016174">
    <property type="entry name" value="Di-haem_cyt_TM"/>
</dbReference>
<feature type="transmembrane region" description="Helical" evidence="6">
    <location>
        <begin position="131"/>
        <end position="152"/>
    </location>
</feature>
<evidence type="ECO:0000259" key="7">
    <source>
        <dbReference type="Pfam" id="PF01292"/>
    </source>
</evidence>
<sequence>MNSANDTGRKFLRMTKSQRIQHVILFVSTTVLVLTGFMLQADTWLIGLFGKHGETVFYIRGLLHRIAGVTVAAVCAYHLIYVIISKEGRSWAIDMLPRPKDAIEAYQNIMFMLGFCKQKPKFDRFMYMEKLEYWSVYFGMTIVIVTGAMMWSEYLWPKFYLDIANVFHLGEAVLAALAIIVGHIFTVHYNPHVYPMNRTFIDGMISEEMMKEEHEFWYEQEIKKTDPSIPGADSNDKG</sequence>
<evidence type="ECO:0000256" key="3">
    <source>
        <dbReference type="ARBA" id="ARBA00022692"/>
    </source>
</evidence>
<reference evidence="8" key="1">
    <citation type="submission" date="2018-06" db="EMBL/GenBank/DDBJ databases">
        <authorList>
            <person name="Zhirakovskaya E."/>
        </authorList>
    </citation>
    <scope>NUCLEOTIDE SEQUENCE</scope>
</reference>
<feature type="transmembrane region" description="Helical" evidence="6">
    <location>
        <begin position="20"/>
        <end position="41"/>
    </location>
</feature>
<dbReference type="PANTHER" id="PTHR30485">
    <property type="entry name" value="NI/FE-HYDROGENASE 1 B-TYPE CYTOCHROME SUBUNIT"/>
    <property type="match status" value="1"/>
</dbReference>
<keyword evidence="4 6" id="KW-1133">Transmembrane helix</keyword>
<keyword evidence="3 6" id="KW-0812">Transmembrane</keyword>
<feature type="transmembrane region" description="Helical" evidence="6">
    <location>
        <begin position="61"/>
        <end position="84"/>
    </location>
</feature>
<feature type="domain" description="Cytochrome b561 bacterial/Ni-hydrogenase" evidence="7">
    <location>
        <begin position="14"/>
        <end position="190"/>
    </location>
</feature>
<dbReference type="InterPro" id="IPR051542">
    <property type="entry name" value="Hydrogenase_cytochrome"/>
</dbReference>
<dbReference type="SUPFAM" id="SSF81342">
    <property type="entry name" value="Transmembrane di-heme cytochromes"/>
    <property type="match status" value="1"/>
</dbReference>
<evidence type="ECO:0000313" key="8">
    <source>
        <dbReference type="EMBL" id="VAX07516.1"/>
    </source>
</evidence>
<evidence type="ECO:0000256" key="1">
    <source>
        <dbReference type="ARBA" id="ARBA00004651"/>
    </source>
</evidence>
<dbReference type="EMBL" id="UOFY01000017">
    <property type="protein sequence ID" value="VAX07516.1"/>
    <property type="molecule type" value="Genomic_DNA"/>
</dbReference>
<dbReference type="GO" id="GO:0005886">
    <property type="term" value="C:plasma membrane"/>
    <property type="evidence" value="ECO:0007669"/>
    <property type="project" value="UniProtKB-SubCell"/>
</dbReference>